<dbReference type="EMBL" id="DSQF01000018">
    <property type="protein sequence ID" value="HGZ43590.1"/>
    <property type="molecule type" value="Genomic_DNA"/>
</dbReference>
<dbReference type="InterPro" id="IPR051172">
    <property type="entry name" value="Chlamydia_OmcB"/>
</dbReference>
<comment type="caution">
    <text evidence="3">The sequence shown here is derived from an EMBL/GenBank/DDBJ whole genome shotgun (WGS) entry which is preliminary data.</text>
</comment>
<keyword evidence="1" id="KW-0732">Signal</keyword>
<dbReference type="Gene3D" id="2.60.40.740">
    <property type="match status" value="1"/>
</dbReference>
<dbReference type="PANTHER" id="PTHR34819">
    <property type="entry name" value="LARGE CYSTEINE-RICH PERIPLASMIC PROTEIN OMCB"/>
    <property type="match status" value="1"/>
</dbReference>
<dbReference type="PANTHER" id="PTHR34819:SF3">
    <property type="entry name" value="CELL SURFACE PROTEIN"/>
    <property type="match status" value="1"/>
</dbReference>
<evidence type="ECO:0000313" key="3">
    <source>
        <dbReference type="EMBL" id="HGZ43590.1"/>
    </source>
</evidence>
<proteinExistence type="predicted"/>
<evidence type="ECO:0000256" key="1">
    <source>
        <dbReference type="SAM" id="SignalP"/>
    </source>
</evidence>
<dbReference type="InterPro" id="IPR001434">
    <property type="entry name" value="OmcB-like_DUF11"/>
</dbReference>
<dbReference type="InterPro" id="IPR047589">
    <property type="entry name" value="DUF11_rpt"/>
</dbReference>
<organism evidence="3">
    <name type="scientific">Eiseniibacteriota bacterium</name>
    <dbReference type="NCBI Taxonomy" id="2212470"/>
    <lineage>
        <taxon>Bacteria</taxon>
        <taxon>Candidatus Eiseniibacteriota</taxon>
    </lineage>
</organism>
<dbReference type="Pfam" id="PF01345">
    <property type="entry name" value="DUF11"/>
    <property type="match status" value="2"/>
</dbReference>
<name>A0A832MLF5_UNCEI</name>
<accession>A0A832MLF5</accession>
<evidence type="ECO:0000259" key="2">
    <source>
        <dbReference type="Pfam" id="PF01345"/>
    </source>
</evidence>
<dbReference type="AlphaFoldDB" id="A0A832MLF5"/>
<feature type="chain" id="PRO_5032590145" evidence="1">
    <location>
        <begin position="38"/>
        <end position="870"/>
    </location>
</feature>
<gene>
    <name evidence="3" type="ORF">ENR23_09225</name>
</gene>
<feature type="domain" description="DUF11" evidence="2">
    <location>
        <begin position="205"/>
        <end position="333"/>
    </location>
</feature>
<protein>
    <submittedName>
        <fullName evidence="3">DUF11 domain-containing protein</fullName>
    </submittedName>
</protein>
<feature type="domain" description="DUF11" evidence="2">
    <location>
        <begin position="791"/>
        <end position="867"/>
    </location>
</feature>
<feature type="signal peptide" evidence="1">
    <location>
        <begin position="1"/>
        <end position="37"/>
    </location>
</feature>
<sequence length="870" mass="85809">MTVVSFAGALRRLRTPMAALGAFALAATILWSAAAHAAPPAGTPIGNQASASYLDASGTARTTTSNLVTTIVQQVASFTLTADGTRTAAPGAQVVFPHVLTNTGNGTDDFSLSPANLAGDDFDLAGLAVYADADGNGVPDNLVALTSTGPLAAGAAFRFVVAGNVPGTQVGGDAAQVRISAASTFDPAQTAFNTDAVNVTGNAVLSVTKSVSAPSGPSPSGPYTYTLTYTNSGNSAATNVVLSDPIPAGMTYVPGSGRWSTTGAAVLTDASNADAQGVAPNTVVYDVGVTTPGAVTAVIAQIAPGASGTLTFQVNVAAGLAPQVISNTATYAYNDGAANVGPFPTNAAPFTVLQSVSLTFTGQTIASAAQGATLVYTNTLVNTGNGADRFDITLPFSSFPAGTTYGLFQSDGVTPLTDTNGNGVPDTGPLAAGASYGVVLRVTLPAGATGGPFQVVKRATSVADPLVAADATDELTAIVASTVDLTNDAPLPGGSGAGAGPEGAPVVTNATNPGTTTRFTLYVNNTSSVADVYDLAASTDGTFAALTLPAGWTVTFRDASNTPIATTAPVPAGASALVYADVTVPAGAAPGTASVYFRALSPTTGAADRIHDAVTVNPVRSLTLVPNNFAQVSPGGSVVYTHLLVNTGNVAEGDGVGSFTALTLANDQAGWSAVLYWDANSSGALDIGDVAISDLTAVGGLAPGASLRLFAQVFSPAGAALGQVNVTTVTAVTSNLGYASALPANAVATDQTTVINGQLQVVKRQALDADCDGTPETPFDVINLTTGAIPGACLRYEIVVTNVGSAGVTNVVVSDATPANTTYSAAIAASTTVGTIATPAAGAAGTITATIGSLAPGQSATIVFGVRIDP</sequence>
<dbReference type="NCBIfam" id="TIGR01451">
    <property type="entry name" value="B_ant_repeat"/>
    <property type="match status" value="2"/>
</dbReference>
<reference evidence="3" key="1">
    <citation type="journal article" date="2020" name="mSystems">
        <title>Genome- and Community-Level Interaction Insights into Carbon Utilization and Element Cycling Functions of Hydrothermarchaeota in Hydrothermal Sediment.</title>
        <authorList>
            <person name="Zhou Z."/>
            <person name="Liu Y."/>
            <person name="Xu W."/>
            <person name="Pan J."/>
            <person name="Luo Z.H."/>
            <person name="Li M."/>
        </authorList>
    </citation>
    <scope>NUCLEOTIDE SEQUENCE [LARGE SCALE GENOMIC DNA]</scope>
    <source>
        <strain evidence="3">SpSt-381</strain>
    </source>
</reference>